<dbReference type="Proteomes" id="UP000824023">
    <property type="component" value="Unassembled WGS sequence"/>
</dbReference>
<protein>
    <recommendedName>
        <fullName evidence="4">Lipoprotein</fullName>
    </recommendedName>
</protein>
<dbReference type="SUPFAM" id="SSF51126">
    <property type="entry name" value="Pectin lyase-like"/>
    <property type="match status" value="1"/>
</dbReference>
<organism evidence="2 3">
    <name type="scientific">Candidatus Bacteroides merdipullorum</name>
    <dbReference type="NCBI Taxonomy" id="2838474"/>
    <lineage>
        <taxon>Bacteria</taxon>
        <taxon>Pseudomonadati</taxon>
        <taxon>Bacteroidota</taxon>
        <taxon>Bacteroidia</taxon>
        <taxon>Bacteroidales</taxon>
        <taxon>Bacteroidaceae</taxon>
        <taxon>Bacteroides</taxon>
    </lineage>
</organism>
<evidence type="ECO:0000313" key="3">
    <source>
        <dbReference type="Proteomes" id="UP000824023"/>
    </source>
</evidence>
<dbReference type="InterPro" id="IPR011050">
    <property type="entry name" value="Pectin_lyase_fold/virulence"/>
</dbReference>
<accession>A0A9D2A4R5</accession>
<dbReference type="PANTHER" id="PTHR41339">
    <property type="entry name" value="LIPL48"/>
    <property type="match status" value="1"/>
</dbReference>
<dbReference type="AlphaFoldDB" id="A0A9D2A4R5"/>
<name>A0A9D2A4R5_9BACE</name>
<evidence type="ECO:0000313" key="2">
    <source>
        <dbReference type="EMBL" id="HIZ01391.1"/>
    </source>
</evidence>
<dbReference type="PANTHER" id="PTHR41339:SF1">
    <property type="entry name" value="SECRETED PROTEIN"/>
    <property type="match status" value="1"/>
</dbReference>
<feature type="signal peptide" evidence="1">
    <location>
        <begin position="1"/>
        <end position="21"/>
    </location>
</feature>
<proteinExistence type="predicted"/>
<gene>
    <name evidence="2" type="ORF">H9819_03950</name>
</gene>
<reference evidence="2" key="1">
    <citation type="journal article" date="2021" name="PeerJ">
        <title>Extensive microbial diversity within the chicken gut microbiome revealed by metagenomics and culture.</title>
        <authorList>
            <person name="Gilroy R."/>
            <person name="Ravi A."/>
            <person name="Getino M."/>
            <person name="Pursley I."/>
            <person name="Horton D.L."/>
            <person name="Alikhan N.F."/>
            <person name="Baker D."/>
            <person name="Gharbi K."/>
            <person name="Hall N."/>
            <person name="Watson M."/>
            <person name="Adriaenssens E.M."/>
            <person name="Foster-Nyarko E."/>
            <person name="Jarju S."/>
            <person name="Secka A."/>
            <person name="Antonio M."/>
            <person name="Oren A."/>
            <person name="Chaudhuri R.R."/>
            <person name="La Ragione R."/>
            <person name="Hildebrand F."/>
            <person name="Pallen M.J."/>
        </authorList>
    </citation>
    <scope>NUCLEOTIDE SEQUENCE</scope>
    <source>
        <strain evidence="2">ChiHjej12B11-24981</strain>
    </source>
</reference>
<reference evidence="2" key="2">
    <citation type="submission" date="2021-04" db="EMBL/GenBank/DDBJ databases">
        <authorList>
            <person name="Gilroy R."/>
        </authorList>
    </citation>
    <scope>NUCLEOTIDE SEQUENCE</scope>
    <source>
        <strain evidence="2">ChiHjej12B11-24981</strain>
    </source>
</reference>
<sequence length="383" mass="40189">MSRKLFSMMLMAGMVCFSACSDDNDNNGGNNGGNESILTGEISQDMTINAGEQWTLDGVCRVKSGATLTIGAGVTITAKDDDILDYILVEQGAKIIAEGTASNPIIMTAEHQAAGAWGGLHICGRAHTNVAGGTGNSEIGGATYGGSDDSDNSGSLKYVRIEYGGYPIDTETEANGITFYGVGSGTVVENCQAYMCSDDGFEWFGGSVNVRNLISVNCSDDSFDWTEGWNGTATNLLAYQEAENTLGYNCDCLIEADNNGSDPEGATPVSFPTLQNLLLVGNGSDTQGIRLRAGTKVNIDGAIVCGKGMPLTVETTQTETSLKDGESTLQNMTISADLVSELGIYTNDDFIAATGNSVDPNLSYTLADAIDACDWITGNWVKQ</sequence>
<comment type="caution">
    <text evidence="2">The sequence shown here is derived from an EMBL/GenBank/DDBJ whole genome shotgun (WGS) entry which is preliminary data.</text>
</comment>
<evidence type="ECO:0000256" key="1">
    <source>
        <dbReference type="SAM" id="SignalP"/>
    </source>
</evidence>
<feature type="chain" id="PRO_5039061128" description="Lipoprotein" evidence="1">
    <location>
        <begin position="22"/>
        <end position="383"/>
    </location>
</feature>
<dbReference type="EMBL" id="DXCK01000058">
    <property type="protein sequence ID" value="HIZ01391.1"/>
    <property type="molecule type" value="Genomic_DNA"/>
</dbReference>
<evidence type="ECO:0008006" key="4">
    <source>
        <dbReference type="Google" id="ProtNLM"/>
    </source>
</evidence>
<keyword evidence="1" id="KW-0732">Signal</keyword>